<keyword evidence="7" id="KW-1185">Reference proteome</keyword>
<evidence type="ECO:0000256" key="3">
    <source>
        <dbReference type="ARBA" id="ARBA00022833"/>
    </source>
</evidence>
<dbReference type="InterPro" id="IPR002893">
    <property type="entry name" value="Znf_MYND"/>
</dbReference>
<evidence type="ECO:0000313" key="7">
    <source>
        <dbReference type="Proteomes" id="UP001215598"/>
    </source>
</evidence>
<accession>A0AAD7HLJ6</accession>
<evidence type="ECO:0000313" key="6">
    <source>
        <dbReference type="EMBL" id="KAJ7723523.1"/>
    </source>
</evidence>
<keyword evidence="2 4" id="KW-0863">Zinc-finger</keyword>
<dbReference type="PROSITE" id="PS50865">
    <property type="entry name" value="ZF_MYND_2"/>
    <property type="match status" value="1"/>
</dbReference>
<gene>
    <name evidence="6" type="ORF">B0H16DRAFT_1598344</name>
</gene>
<dbReference type="GO" id="GO:0008270">
    <property type="term" value="F:zinc ion binding"/>
    <property type="evidence" value="ECO:0007669"/>
    <property type="project" value="UniProtKB-KW"/>
</dbReference>
<feature type="domain" description="MYND-type" evidence="5">
    <location>
        <begin position="379"/>
        <end position="426"/>
    </location>
</feature>
<evidence type="ECO:0000256" key="4">
    <source>
        <dbReference type="PROSITE-ProRule" id="PRU00134"/>
    </source>
</evidence>
<sequence>MPPTRRVPSAPAIALEVDRLALLQHRKKLPATFLHSFCVKERLGDLSVNLLPNRAPAIDQPFTQTLTDAEVTAVKLAADALLLFSRLAYLIDHENPALRSMMLQLWDAGVWKWMIFLYNSGVDLNDTIANDSRPLPLTRQLVTVGIVDALIGCVDSVPLSKKLVLVPDVVSLIGRLWVENMEIPGNPNMVHKELTFTIYHIVNDDTTNGSILSTLVDAVEGGAQAIMKAATDHFRRIVSSTPIDPKAIDSQILLIECFAESSVLGDALHEVETLSVAILAIDALSKQSEQNEAHAAVGSCIELFLHHLLSGTSVEPLIHAINKGLLRSIYDARVAFHSNEDCCEGLAEIIIQVVAPGLIFRSVLHAEMIKFRTTIDEDVKFCGRLACDADESDAQVKLQRCGRCQYKMYCSKVCQQEDWPKHKHNCLKESDLEITPVSDREFARARAEFEVRSDMTSLCQRVQKNPALQTREGLIFQVDFTTLDRNISIAIAPTGRADQSDRTVAIYALVQSGAKKVRSLGLVTGWEELQMSTQPGS</sequence>
<dbReference type="Gene3D" id="6.10.140.2220">
    <property type="match status" value="1"/>
</dbReference>
<dbReference type="PROSITE" id="PS01360">
    <property type="entry name" value="ZF_MYND_1"/>
    <property type="match status" value="1"/>
</dbReference>
<organism evidence="6 7">
    <name type="scientific">Mycena metata</name>
    <dbReference type="NCBI Taxonomy" id="1033252"/>
    <lineage>
        <taxon>Eukaryota</taxon>
        <taxon>Fungi</taxon>
        <taxon>Dikarya</taxon>
        <taxon>Basidiomycota</taxon>
        <taxon>Agaricomycotina</taxon>
        <taxon>Agaricomycetes</taxon>
        <taxon>Agaricomycetidae</taxon>
        <taxon>Agaricales</taxon>
        <taxon>Marasmiineae</taxon>
        <taxon>Mycenaceae</taxon>
        <taxon>Mycena</taxon>
    </lineage>
</organism>
<comment type="caution">
    <text evidence="6">The sequence shown here is derived from an EMBL/GenBank/DDBJ whole genome shotgun (WGS) entry which is preliminary data.</text>
</comment>
<proteinExistence type="predicted"/>
<dbReference type="AlphaFoldDB" id="A0AAD7HLJ6"/>
<reference evidence="6" key="1">
    <citation type="submission" date="2023-03" db="EMBL/GenBank/DDBJ databases">
        <title>Massive genome expansion in bonnet fungi (Mycena s.s.) driven by repeated elements and novel gene families across ecological guilds.</title>
        <authorList>
            <consortium name="Lawrence Berkeley National Laboratory"/>
            <person name="Harder C.B."/>
            <person name="Miyauchi S."/>
            <person name="Viragh M."/>
            <person name="Kuo A."/>
            <person name="Thoen E."/>
            <person name="Andreopoulos B."/>
            <person name="Lu D."/>
            <person name="Skrede I."/>
            <person name="Drula E."/>
            <person name="Henrissat B."/>
            <person name="Morin E."/>
            <person name="Kohler A."/>
            <person name="Barry K."/>
            <person name="LaButti K."/>
            <person name="Morin E."/>
            <person name="Salamov A."/>
            <person name="Lipzen A."/>
            <person name="Mereny Z."/>
            <person name="Hegedus B."/>
            <person name="Baldrian P."/>
            <person name="Stursova M."/>
            <person name="Weitz H."/>
            <person name="Taylor A."/>
            <person name="Grigoriev I.V."/>
            <person name="Nagy L.G."/>
            <person name="Martin F."/>
            <person name="Kauserud H."/>
        </authorList>
    </citation>
    <scope>NUCLEOTIDE SEQUENCE</scope>
    <source>
        <strain evidence="6">CBHHK182m</strain>
    </source>
</reference>
<name>A0AAD7HLJ6_9AGAR</name>
<evidence type="ECO:0000256" key="1">
    <source>
        <dbReference type="ARBA" id="ARBA00022723"/>
    </source>
</evidence>
<keyword evidence="1" id="KW-0479">Metal-binding</keyword>
<evidence type="ECO:0000259" key="5">
    <source>
        <dbReference type="PROSITE" id="PS50865"/>
    </source>
</evidence>
<dbReference type="EMBL" id="JARKIB010000210">
    <property type="protein sequence ID" value="KAJ7723523.1"/>
    <property type="molecule type" value="Genomic_DNA"/>
</dbReference>
<evidence type="ECO:0000256" key="2">
    <source>
        <dbReference type="ARBA" id="ARBA00022771"/>
    </source>
</evidence>
<protein>
    <recommendedName>
        <fullName evidence="5">MYND-type domain-containing protein</fullName>
    </recommendedName>
</protein>
<dbReference type="Proteomes" id="UP001215598">
    <property type="component" value="Unassembled WGS sequence"/>
</dbReference>
<dbReference type="SUPFAM" id="SSF144232">
    <property type="entry name" value="HIT/MYND zinc finger-like"/>
    <property type="match status" value="1"/>
</dbReference>
<keyword evidence="3" id="KW-0862">Zinc</keyword>
<dbReference type="Pfam" id="PF01753">
    <property type="entry name" value="zf-MYND"/>
    <property type="match status" value="1"/>
</dbReference>